<evidence type="ECO:0000313" key="1">
    <source>
        <dbReference type="EMBL" id="CAD2216495.1"/>
    </source>
</evidence>
<reference evidence="1 2" key="1">
    <citation type="submission" date="2020-08" db="EMBL/GenBank/DDBJ databases">
        <authorList>
            <person name="Newling K."/>
            <person name="Davey J."/>
            <person name="Forrester S."/>
        </authorList>
    </citation>
    <scope>NUCLEOTIDE SEQUENCE [LARGE SCALE GENOMIC DNA]</scope>
    <source>
        <strain evidence="2">Crithidia deanei Carvalho (ATCC PRA-265)</strain>
    </source>
</reference>
<accession>A0A7G2CAL5</accession>
<evidence type="ECO:0000313" key="2">
    <source>
        <dbReference type="Proteomes" id="UP000515908"/>
    </source>
</evidence>
<dbReference type="AlphaFoldDB" id="A0A7G2CAL5"/>
<dbReference type="VEuPathDB" id="TriTrypDB:ADEAN_000395700"/>
<name>A0A7G2CAL5_9TRYP</name>
<keyword evidence="2" id="KW-1185">Reference proteome</keyword>
<dbReference type="Proteomes" id="UP000515908">
    <property type="component" value="Chromosome 07"/>
</dbReference>
<protein>
    <submittedName>
        <fullName evidence="1">Uncharacterized protein</fullName>
    </submittedName>
</protein>
<sequence length="138" mass="14990">MLNTAFIKDIEVHEESPIQLPGALDAYSTLPSMTAGNTEKSIYRVATEKLNSGKQRRLKLLSAVQPDVCIGAVTTLTKVSRVYPGISWEASKNVIQVSPEVTIIGDPDWSTPVVKLQENASTDAVALSKKVQHTLSQQ</sequence>
<organism evidence="1 2">
    <name type="scientific">Angomonas deanei</name>
    <dbReference type="NCBI Taxonomy" id="59799"/>
    <lineage>
        <taxon>Eukaryota</taxon>
        <taxon>Discoba</taxon>
        <taxon>Euglenozoa</taxon>
        <taxon>Kinetoplastea</taxon>
        <taxon>Metakinetoplastina</taxon>
        <taxon>Trypanosomatida</taxon>
        <taxon>Trypanosomatidae</taxon>
        <taxon>Strigomonadinae</taxon>
        <taxon>Angomonas</taxon>
    </lineage>
</organism>
<dbReference type="EMBL" id="LR877151">
    <property type="protein sequence ID" value="CAD2216495.1"/>
    <property type="molecule type" value="Genomic_DNA"/>
</dbReference>
<gene>
    <name evidence="1" type="ORF">ADEAN_000395700</name>
</gene>
<proteinExistence type="predicted"/>